<comment type="caution">
    <text evidence="4">The sequence shown here is derived from an EMBL/GenBank/DDBJ whole genome shotgun (WGS) entry which is preliminary data.</text>
</comment>
<dbReference type="Proteomes" id="UP001152599">
    <property type="component" value="Unassembled WGS sequence"/>
</dbReference>
<dbReference type="SUPFAM" id="SSF53850">
    <property type="entry name" value="Periplasmic binding protein-like II"/>
    <property type="match status" value="1"/>
</dbReference>
<dbReference type="AlphaFoldDB" id="A0A9X4MZE8"/>
<feature type="binding site" evidence="3">
    <location>
        <position position="233"/>
    </location>
    <ligand>
        <name>Fe cation</name>
        <dbReference type="ChEBI" id="CHEBI:24875"/>
    </ligand>
</feature>
<dbReference type="Gene3D" id="3.40.190.10">
    <property type="entry name" value="Periplasmic binding protein-like II"/>
    <property type="match status" value="2"/>
</dbReference>
<feature type="binding site" evidence="3">
    <location>
        <position position="232"/>
    </location>
    <ligand>
        <name>Fe cation</name>
        <dbReference type="ChEBI" id="CHEBI:24875"/>
    </ligand>
</feature>
<dbReference type="PANTHER" id="PTHR30006">
    <property type="entry name" value="THIAMINE-BINDING PERIPLASMIC PROTEIN-RELATED"/>
    <property type="match status" value="1"/>
</dbReference>
<dbReference type="PIRSF" id="PIRSF002825">
    <property type="entry name" value="CfbpA"/>
    <property type="match status" value="1"/>
</dbReference>
<dbReference type="RefSeq" id="WP_304420849.1">
    <property type="nucleotide sequence ID" value="NZ_JANCMU010000004.1"/>
</dbReference>
<dbReference type="InterPro" id="IPR006059">
    <property type="entry name" value="SBP"/>
</dbReference>
<dbReference type="EMBL" id="JANCMU010000004">
    <property type="protein sequence ID" value="MDG4946450.1"/>
    <property type="molecule type" value="Genomic_DNA"/>
</dbReference>
<evidence type="ECO:0000313" key="5">
    <source>
        <dbReference type="Proteomes" id="UP001152599"/>
    </source>
</evidence>
<evidence type="ECO:0000256" key="1">
    <source>
        <dbReference type="ARBA" id="ARBA00008520"/>
    </source>
</evidence>
<reference evidence="4" key="1">
    <citation type="submission" date="2022-07" db="EMBL/GenBank/DDBJ databases">
        <title>Description and genome-wide analysis of Profundicola chukchiensis gen. nov., sp. nov., marine bacteria isolated from bottom sediments of the Chukchi Sea.</title>
        <authorList>
            <person name="Romanenko L."/>
            <person name="Otstavnykh N."/>
            <person name="Kurilenko V."/>
            <person name="Eremeev V."/>
            <person name="Velansky P."/>
            <person name="Mikhailov V."/>
            <person name="Isaeva M."/>
        </authorList>
    </citation>
    <scope>NUCLEOTIDE SEQUENCE</scope>
    <source>
        <strain evidence="4">KMM 9713</strain>
    </source>
</reference>
<dbReference type="Pfam" id="PF13416">
    <property type="entry name" value="SBP_bac_8"/>
    <property type="match status" value="1"/>
</dbReference>
<organism evidence="4 5">
    <name type="scientific">Profundicola chukchiensis</name>
    <dbReference type="NCBI Taxonomy" id="2961959"/>
    <lineage>
        <taxon>Bacteria</taxon>
        <taxon>Pseudomonadati</taxon>
        <taxon>Bacteroidota</taxon>
        <taxon>Flavobacteriia</taxon>
        <taxon>Flavobacteriales</taxon>
        <taxon>Weeksellaceae</taxon>
        <taxon>Profundicola</taxon>
    </lineage>
</organism>
<keyword evidence="3" id="KW-0479">Metal-binding</keyword>
<dbReference type="PANTHER" id="PTHR30006:SF15">
    <property type="entry name" value="IRON-UTILIZATION PERIPLASMIC PROTEIN"/>
    <property type="match status" value="1"/>
</dbReference>
<keyword evidence="2" id="KW-0732">Signal</keyword>
<dbReference type="GO" id="GO:0046872">
    <property type="term" value="F:metal ion binding"/>
    <property type="evidence" value="ECO:0007669"/>
    <property type="project" value="UniProtKB-KW"/>
</dbReference>
<dbReference type="GO" id="GO:0030288">
    <property type="term" value="C:outer membrane-bounded periplasmic space"/>
    <property type="evidence" value="ECO:0007669"/>
    <property type="project" value="TreeGrafter"/>
</dbReference>
<accession>A0A9X4MZE8</accession>
<dbReference type="InterPro" id="IPR026045">
    <property type="entry name" value="Ferric-bd"/>
</dbReference>
<dbReference type="PROSITE" id="PS51257">
    <property type="entry name" value="PROKAR_LIPOPROTEIN"/>
    <property type="match status" value="1"/>
</dbReference>
<keyword evidence="3" id="KW-0408">Iron</keyword>
<evidence type="ECO:0000313" key="4">
    <source>
        <dbReference type="EMBL" id="MDG4946450.1"/>
    </source>
</evidence>
<protein>
    <submittedName>
        <fullName evidence="4">Fe(3+) ABC transporter substrate-binding protein</fullName>
    </submittedName>
</protein>
<name>A0A9X4MZE8_9FLAO</name>
<keyword evidence="5" id="KW-1185">Reference proteome</keyword>
<dbReference type="CDD" id="cd13542">
    <property type="entry name" value="PBP2_FutA1_ilke"/>
    <property type="match status" value="1"/>
</dbReference>
<evidence type="ECO:0000256" key="2">
    <source>
        <dbReference type="ARBA" id="ARBA00022729"/>
    </source>
</evidence>
<gene>
    <name evidence="4" type="ORF">NMK71_08490</name>
</gene>
<comment type="similarity">
    <text evidence="1">Belongs to the bacterial solute-binding protein 1 family.</text>
</comment>
<feature type="binding site" evidence="3">
    <location>
        <position position="45"/>
    </location>
    <ligand>
        <name>Fe cation</name>
        <dbReference type="ChEBI" id="CHEBI:24875"/>
    </ligand>
</feature>
<sequence length="351" mass="38599">MKKLLLAVAAFTMLVSCDNKSNKTDKADGAESTGQQVVNVYTHRHYEPDQNIFKMFEDETGIKVKVINASADELIQKMKMEGKQSPADVLITVDAGRLSRAKDEGLLQSIDSEILESKVPAHLQDVDNQWFGLTKRARVIAYAKDRVSPEDLSTYEDLVNEKWKGKILVRSSSNIYNQSLLASIIANDGEAAAKTWAEGIVANMARAPKGSDRDQVKAVVAGEGDIAIVNSYYIGKMLNSPDAEEVKTAQQIGLFFPNQGDRGTHINVSGAGVAKYAPNKANAIKFIEYLISAEAQQVFTEANYEYPILESVAPVKDIADWGEFSEDQLGLNKLGEFNKKAVLIFDEAGWK</sequence>
<proteinExistence type="inferred from homology"/>
<evidence type="ECO:0000256" key="3">
    <source>
        <dbReference type="PIRSR" id="PIRSR002825-1"/>
    </source>
</evidence>